<proteinExistence type="predicted"/>
<dbReference type="GO" id="GO:0005524">
    <property type="term" value="F:ATP binding"/>
    <property type="evidence" value="ECO:0007669"/>
    <property type="project" value="UniProtKB-KW"/>
</dbReference>
<dbReference type="EMBL" id="JBDPZC010000002">
    <property type="protein sequence ID" value="MEO3712620.1"/>
    <property type="molecule type" value="Genomic_DNA"/>
</dbReference>
<feature type="region of interest" description="Disordered" evidence="2">
    <location>
        <begin position="637"/>
        <end position="669"/>
    </location>
</feature>
<evidence type="ECO:0000313" key="3">
    <source>
        <dbReference type="EMBL" id="MEO3712620.1"/>
    </source>
</evidence>
<feature type="compositionally biased region" description="Basic and acidic residues" evidence="2">
    <location>
        <begin position="655"/>
        <end position="669"/>
    </location>
</feature>
<evidence type="ECO:0000256" key="2">
    <source>
        <dbReference type="SAM" id="MobiDB-lite"/>
    </source>
</evidence>
<accession>A0ABV0GC31</accession>
<comment type="caution">
    <text evidence="3">The sequence shown here is derived from an EMBL/GenBank/DDBJ whole genome shotgun (WGS) entry which is preliminary data.</text>
</comment>
<protein>
    <submittedName>
        <fullName evidence="3">ATP-binding protein</fullName>
    </submittedName>
</protein>
<evidence type="ECO:0000313" key="4">
    <source>
        <dbReference type="Proteomes" id="UP001462640"/>
    </source>
</evidence>
<keyword evidence="3" id="KW-0547">Nucleotide-binding</keyword>
<dbReference type="Pfam" id="PF13555">
    <property type="entry name" value="AAA_29"/>
    <property type="match status" value="1"/>
</dbReference>
<reference evidence="3 4" key="1">
    <citation type="submission" date="2024-05" db="EMBL/GenBank/DDBJ databases">
        <title>Roseateles sp. 2.12 16S ribosomal RNA gene Genome sequencing and assembly.</title>
        <authorList>
            <person name="Woo H."/>
        </authorList>
    </citation>
    <scope>NUCLEOTIDE SEQUENCE [LARGE SCALE GENOMIC DNA]</scope>
    <source>
        <strain evidence="3 4">2.12</strain>
    </source>
</reference>
<keyword evidence="1" id="KW-0175">Coiled coil</keyword>
<feature type="coiled-coil region" evidence="1">
    <location>
        <begin position="284"/>
        <end position="390"/>
    </location>
</feature>
<organism evidence="3 4">
    <name type="scientific">Roseateles flavus</name>
    <dbReference type="NCBI Taxonomy" id="3149041"/>
    <lineage>
        <taxon>Bacteria</taxon>
        <taxon>Pseudomonadati</taxon>
        <taxon>Pseudomonadota</taxon>
        <taxon>Betaproteobacteria</taxon>
        <taxon>Burkholderiales</taxon>
        <taxon>Sphaerotilaceae</taxon>
        <taxon>Roseateles</taxon>
    </lineage>
</organism>
<dbReference type="PANTHER" id="PTHR32182:SF0">
    <property type="entry name" value="DNA REPLICATION AND REPAIR PROTEIN RECF"/>
    <property type="match status" value="1"/>
</dbReference>
<feature type="coiled-coil region" evidence="1">
    <location>
        <begin position="195"/>
        <end position="229"/>
    </location>
</feature>
<keyword evidence="4" id="KW-1185">Reference proteome</keyword>
<feature type="coiled-coil region" evidence="1">
    <location>
        <begin position="546"/>
        <end position="594"/>
    </location>
</feature>
<keyword evidence="3" id="KW-0067">ATP-binding</keyword>
<feature type="compositionally biased region" description="Basic and acidic residues" evidence="2">
    <location>
        <begin position="637"/>
        <end position="647"/>
    </location>
</feature>
<dbReference type="Proteomes" id="UP001462640">
    <property type="component" value="Unassembled WGS sequence"/>
</dbReference>
<dbReference type="PANTHER" id="PTHR32182">
    <property type="entry name" value="DNA REPLICATION AND REPAIR PROTEIN RECF"/>
    <property type="match status" value="1"/>
</dbReference>
<sequence length="943" mass="106510">MFHLQSLELLHWDYCRRVSMPLDGNIITIAGPNGSGKTTLLDAMRTLLGLECSGGRTYKTYARHANAETAWLRALVDNRPRGRQNSSRPFASSLLYADQVTLACRIERHGGDWQRRYLLVDGVHEIEALAERAEKDWLGIEAWKKRLEAAGLTRAIGRVLALEQGQTDRLCELSPKELLRLVFEVFGDQEVLDRYDQARSHQQQLSKEVEQAAHELSHTQAQLSDLANRVNSYQQYQLRLKERERLATEVVPVLQWSEGRLRTAQALRELHRQRLFASGDQRNMAAKRAELHALFEKHENAKAELQDLERQRKEARAAFDAAREAERPAELLAKREEELKALSAVEADAKELTARLEDLGNRQHALRESYTRTNDQARKAQAAMDALQGQRLPPPPPEVTRFRKALDDADIGHHVLADCIDIADEAWRAAAEGFLRPSRWVVVLERSGDESRAFALAAKERYRHYVVGDSEHVPSVVPKDSLLSALKVSAKLPGWLIRQLGGIRCVKDTEAGRDAGGEWITPDAYYRDGRGGRSLWVEPREYQFGVSALDSRRQSLERELARYDGELTRIAKEQAEVERQLKDAQRAAQGHKAALELSERSDEFAECRARMPALRQARVEAATRMAQLDQAHDRALAQVTRSERDYESAQGSLKASEENVLRGQRDQEGRLRELKAAAKASREARAKFPSSWTQPARVAALRDEFENAKQAEIAMRHVQQELDTGLNAGTWETDPAVADRHTRMHLSVLEQTTQLEDRRASNEMARIAAFNARERYIDVLRATVRRYKKNVQELGELAGVIAQAELPHLDNDDLVLAQAGLHVRFNFDGKGEVGLNDGEASGGQQVLKSLILLVGLMKDDDSPGGFVFIDEPFAHLDVRNIQLVGHFLRSTRAQYLLTTPITHNVEVFEPSEITLVTSKKPRGERWAPPIAVLARRPEKSIYD</sequence>
<dbReference type="RefSeq" id="WP_347608295.1">
    <property type="nucleotide sequence ID" value="NZ_JBDPZC010000002.1"/>
</dbReference>
<name>A0ABV0GC31_9BURK</name>
<evidence type="ECO:0000256" key="1">
    <source>
        <dbReference type="SAM" id="Coils"/>
    </source>
</evidence>
<dbReference type="InterPro" id="IPR027417">
    <property type="entry name" value="P-loop_NTPase"/>
</dbReference>
<dbReference type="Gene3D" id="3.40.50.300">
    <property type="entry name" value="P-loop containing nucleotide triphosphate hydrolases"/>
    <property type="match status" value="2"/>
</dbReference>
<dbReference type="SUPFAM" id="SSF52540">
    <property type="entry name" value="P-loop containing nucleoside triphosphate hydrolases"/>
    <property type="match status" value="1"/>
</dbReference>
<gene>
    <name evidence="3" type="ORF">ABDJ40_07545</name>
</gene>